<proteinExistence type="predicted"/>
<feature type="transmembrane region" description="Helical" evidence="1">
    <location>
        <begin position="181"/>
        <end position="202"/>
    </location>
</feature>
<organism evidence="2 3">
    <name type="scientific">Poseidonibacter ostreae</name>
    <dbReference type="NCBI Taxonomy" id="2654171"/>
    <lineage>
        <taxon>Bacteria</taxon>
        <taxon>Pseudomonadati</taxon>
        <taxon>Campylobacterota</taxon>
        <taxon>Epsilonproteobacteria</taxon>
        <taxon>Campylobacterales</taxon>
        <taxon>Arcobacteraceae</taxon>
        <taxon>Poseidonibacter</taxon>
    </lineage>
</organism>
<evidence type="ECO:0000256" key="1">
    <source>
        <dbReference type="SAM" id="Phobius"/>
    </source>
</evidence>
<dbReference type="RefSeq" id="WP_152187945.1">
    <property type="nucleotide sequence ID" value="NZ_WFKJ01000003.1"/>
</dbReference>
<accession>A0ABQ6VUY6</accession>
<feature type="transmembrane region" description="Helical" evidence="1">
    <location>
        <begin position="37"/>
        <end position="64"/>
    </location>
</feature>
<protein>
    <recommendedName>
        <fullName evidence="4">Oligosaccharide repeat unit polymerase</fullName>
    </recommendedName>
</protein>
<evidence type="ECO:0000313" key="2">
    <source>
        <dbReference type="EMBL" id="KAB7892673.1"/>
    </source>
</evidence>
<gene>
    <name evidence="2" type="ORF">GBG18_02105</name>
</gene>
<feature type="transmembrane region" description="Helical" evidence="1">
    <location>
        <begin position="214"/>
        <end position="232"/>
    </location>
</feature>
<feature type="transmembrane region" description="Helical" evidence="1">
    <location>
        <begin position="100"/>
        <end position="118"/>
    </location>
</feature>
<comment type="caution">
    <text evidence="2">The sequence shown here is derived from an EMBL/GenBank/DDBJ whole genome shotgun (WGS) entry which is preliminary data.</text>
</comment>
<keyword evidence="1" id="KW-0472">Membrane</keyword>
<evidence type="ECO:0000313" key="3">
    <source>
        <dbReference type="Proteomes" id="UP000461010"/>
    </source>
</evidence>
<dbReference type="Proteomes" id="UP000461010">
    <property type="component" value="Unassembled WGS sequence"/>
</dbReference>
<dbReference type="EMBL" id="WFKJ01000003">
    <property type="protein sequence ID" value="KAB7892673.1"/>
    <property type="molecule type" value="Genomic_DNA"/>
</dbReference>
<keyword evidence="1" id="KW-1133">Transmembrane helix</keyword>
<reference evidence="2 3" key="1">
    <citation type="submission" date="2019-10" db="EMBL/GenBank/DDBJ databases">
        <title>Poseidonibacter ostreae sp. nov., isolated from the gut of the Ostrea denselamellosa.</title>
        <authorList>
            <person name="Choi A."/>
        </authorList>
    </citation>
    <scope>NUCLEOTIDE SEQUENCE [LARGE SCALE GENOMIC DNA]</scope>
    <source>
        <strain evidence="2 3">SJOD-M-5</strain>
    </source>
</reference>
<keyword evidence="1" id="KW-0812">Transmembrane</keyword>
<feature type="transmembrane region" description="Helical" evidence="1">
    <location>
        <begin position="76"/>
        <end position="93"/>
    </location>
</feature>
<feature type="transmembrane region" description="Helical" evidence="1">
    <location>
        <begin position="238"/>
        <end position="257"/>
    </location>
</feature>
<sequence length="266" mass="30989">MIGSLGWSILTSSDLLFFIAISMIVKMNGLTKYYTFLLLIYSLLHLIGGARLMTITGIIMIVFIYNNFFINLSNKLLLSLISFVMVFIIFGALRSGEFNIENGFLEFGFVGFGYYNLFYQKDLFDIYIIEFIHDIIVSSIPLPINKYELLYRNDLILNYFYSAIEISPVGGSFFLTEMYLYLGVLSIVFIFIGLYITYKLIIFYHNLHMNKFKLIFAITLGLYSSYFLVNFMRNYLPAASSMQVKIIIITLFFMLILKSYKINRLR</sequence>
<keyword evidence="3" id="KW-1185">Reference proteome</keyword>
<feature type="transmembrane region" description="Helical" evidence="1">
    <location>
        <begin position="156"/>
        <end position="175"/>
    </location>
</feature>
<feature type="transmembrane region" description="Helical" evidence="1">
    <location>
        <begin position="6"/>
        <end position="25"/>
    </location>
</feature>
<evidence type="ECO:0008006" key="4">
    <source>
        <dbReference type="Google" id="ProtNLM"/>
    </source>
</evidence>
<name>A0ABQ6VUY6_9BACT</name>